<keyword evidence="1" id="KW-0472">Membrane</keyword>
<dbReference type="SUPFAM" id="SSF51230">
    <property type="entry name" value="Single hybrid motif"/>
    <property type="match status" value="1"/>
</dbReference>
<dbReference type="PANTHER" id="PTHR30386:SF28">
    <property type="entry name" value="EXPORTED PROTEIN"/>
    <property type="match status" value="1"/>
</dbReference>
<keyword evidence="1" id="KW-0812">Transmembrane</keyword>
<dbReference type="InterPro" id="IPR050739">
    <property type="entry name" value="MFP"/>
</dbReference>
<proteinExistence type="predicted"/>
<dbReference type="PRINTS" id="PR01490">
    <property type="entry name" value="RTXTOXIND"/>
</dbReference>
<keyword evidence="1" id="KW-1133">Transmembrane helix</keyword>
<reference evidence="3 4" key="1">
    <citation type="submission" date="2020-10" db="EMBL/GenBank/DDBJ databases">
        <title>Genome analysis of Massilia species.</title>
        <authorList>
            <person name="Jung D.-H."/>
        </authorList>
    </citation>
    <scope>NUCLEOTIDE SEQUENCE [LARGE SCALE GENOMIC DNA]</scope>
    <source>
        <strain evidence="4">sipir</strain>
    </source>
</reference>
<dbReference type="Gene3D" id="2.40.50.100">
    <property type="match status" value="2"/>
</dbReference>
<protein>
    <submittedName>
        <fullName evidence="3">HlyD family efflux transporter periplasmic adaptor subunit</fullName>
    </submittedName>
</protein>
<dbReference type="InterPro" id="IPR011053">
    <property type="entry name" value="Single_hybrid_motif"/>
</dbReference>
<keyword evidence="4" id="KW-1185">Reference proteome</keyword>
<feature type="domain" description="Multidrug resistance protein MdtA-like barrel-sandwich hybrid" evidence="2">
    <location>
        <begin position="91"/>
        <end position="305"/>
    </location>
</feature>
<sequence>MHDSDTAAQPSPVPPQQALFRQEVFASKNAQWIGAIRLAQPLSSALIACCAVAIAALLLAFITWGSFTKKARISGITTPAGGSLTISALNAGVLVRSHVREGQRVREGQVLFDLSMERQGSKGEITALIGQQLAIRKQTLETERMTRIAQDNDKRRSVEARLINWNMEAEQIDQELVLAQKRLALAQKSLEKFETLQSSGFVAPTQSQQKLEDVLDLTSRISTLTRTRVQLTSARMSLESEKNDVTANHQSMMAQLDRAVASLDQELAENQNRKASQIVAPHDGVITTVTYQAGQLVNAGQVLATLIPDDAASAAGSELQVHLYAHSRTAGFVAPGQEVLIRYQAYPYQKFGLQQGTIIDVSKTPFAPNELPSNVASTILSNAQQNIHGVNPNEGMYRIKVRLARQTIKTYGSEQALKPGMTLDADVRQDRRKIWEWILEPVLASLPAR</sequence>
<dbReference type="Proteomes" id="UP000831532">
    <property type="component" value="Chromosome"/>
</dbReference>
<dbReference type="RefSeq" id="WP_243488733.1">
    <property type="nucleotide sequence ID" value="NZ_CP063361.1"/>
</dbReference>
<evidence type="ECO:0000313" key="3">
    <source>
        <dbReference type="EMBL" id="UOD27475.1"/>
    </source>
</evidence>
<feature type="transmembrane region" description="Helical" evidence="1">
    <location>
        <begin position="42"/>
        <end position="64"/>
    </location>
</feature>
<name>A0ABY3ZYD4_9BURK</name>
<dbReference type="EMBL" id="CP063361">
    <property type="protein sequence ID" value="UOD27475.1"/>
    <property type="molecule type" value="Genomic_DNA"/>
</dbReference>
<organism evidence="3 4">
    <name type="scientific">Massilia violaceinigra</name>
    <dbReference type="NCBI Taxonomy" id="2045208"/>
    <lineage>
        <taxon>Bacteria</taxon>
        <taxon>Pseudomonadati</taxon>
        <taxon>Pseudomonadota</taxon>
        <taxon>Betaproteobacteria</taxon>
        <taxon>Burkholderiales</taxon>
        <taxon>Oxalobacteraceae</taxon>
        <taxon>Telluria group</taxon>
        <taxon>Massilia</taxon>
    </lineage>
</organism>
<dbReference type="PANTHER" id="PTHR30386">
    <property type="entry name" value="MEMBRANE FUSION SUBUNIT OF EMRAB-TOLC MULTIDRUG EFFLUX PUMP"/>
    <property type="match status" value="1"/>
</dbReference>
<dbReference type="Gene3D" id="2.40.30.170">
    <property type="match status" value="1"/>
</dbReference>
<evidence type="ECO:0000259" key="2">
    <source>
        <dbReference type="Pfam" id="PF25917"/>
    </source>
</evidence>
<evidence type="ECO:0000313" key="4">
    <source>
        <dbReference type="Proteomes" id="UP000831532"/>
    </source>
</evidence>
<gene>
    <name evidence="3" type="ORF">INH39_18315</name>
</gene>
<accession>A0ABY3ZYD4</accession>
<evidence type="ECO:0000256" key="1">
    <source>
        <dbReference type="SAM" id="Phobius"/>
    </source>
</evidence>
<dbReference type="InterPro" id="IPR058625">
    <property type="entry name" value="MdtA-like_BSH"/>
</dbReference>
<dbReference type="Pfam" id="PF25917">
    <property type="entry name" value="BSH_RND"/>
    <property type="match status" value="1"/>
</dbReference>